<evidence type="ECO:0000256" key="2">
    <source>
        <dbReference type="ARBA" id="ARBA00005751"/>
    </source>
</evidence>
<dbReference type="EMBL" id="VTPS01000004">
    <property type="protein sequence ID" value="TZE82738.1"/>
    <property type="molecule type" value="Genomic_DNA"/>
</dbReference>
<evidence type="ECO:0000256" key="1">
    <source>
        <dbReference type="ARBA" id="ARBA00004141"/>
    </source>
</evidence>
<proteinExistence type="inferred from homology"/>
<feature type="transmembrane region" description="Helical" evidence="10">
    <location>
        <begin position="203"/>
        <end position="224"/>
    </location>
</feature>
<evidence type="ECO:0000313" key="12">
    <source>
        <dbReference type="EMBL" id="TZE82738.1"/>
    </source>
</evidence>
<name>A0A5D8QHH3_9THEO</name>
<dbReference type="PROSITE" id="PS00755">
    <property type="entry name" value="SECY_1"/>
    <property type="match status" value="1"/>
</dbReference>
<dbReference type="Proteomes" id="UP000322976">
    <property type="component" value="Unassembled WGS sequence"/>
</dbReference>
<keyword evidence="3 10" id="KW-0813">Transport</keyword>
<dbReference type="GO" id="GO:0005886">
    <property type="term" value="C:plasma membrane"/>
    <property type="evidence" value="ECO:0007669"/>
    <property type="project" value="UniProtKB-SubCell"/>
</dbReference>
<comment type="subcellular location">
    <subcellularLocation>
        <location evidence="10">Cell membrane</location>
        <topology evidence="10">Multi-pass membrane protein</topology>
    </subcellularLocation>
    <subcellularLocation>
        <location evidence="1">Membrane</location>
        <topology evidence="1">Multi-pass membrane protein</topology>
    </subcellularLocation>
</comment>
<feature type="transmembrane region" description="Helical" evidence="10">
    <location>
        <begin position="144"/>
        <end position="162"/>
    </location>
</feature>
<dbReference type="Gene3D" id="1.10.3370.10">
    <property type="entry name" value="SecY subunit domain"/>
    <property type="match status" value="1"/>
</dbReference>
<evidence type="ECO:0000256" key="3">
    <source>
        <dbReference type="ARBA" id="ARBA00022448"/>
    </source>
</evidence>
<comment type="similarity">
    <text evidence="2 10 11">Belongs to the SecY/SEC61-alpha family.</text>
</comment>
<dbReference type="InterPro" id="IPR026593">
    <property type="entry name" value="SecY"/>
</dbReference>
<feature type="transmembrane region" description="Helical" evidence="10">
    <location>
        <begin position="112"/>
        <end position="132"/>
    </location>
</feature>
<feature type="transmembrane region" description="Helical" evidence="10">
    <location>
        <begin position="174"/>
        <end position="197"/>
    </location>
</feature>
<dbReference type="GO" id="GO:0043952">
    <property type="term" value="P:protein transport by the Sec complex"/>
    <property type="evidence" value="ECO:0007669"/>
    <property type="project" value="UniProtKB-UniRule"/>
</dbReference>
<dbReference type="GO" id="GO:0006605">
    <property type="term" value="P:protein targeting"/>
    <property type="evidence" value="ECO:0007669"/>
    <property type="project" value="UniProtKB-UniRule"/>
</dbReference>
<evidence type="ECO:0000256" key="7">
    <source>
        <dbReference type="ARBA" id="ARBA00023010"/>
    </source>
</evidence>
<keyword evidence="6 10" id="KW-1133">Transmembrane helix</keyword>
<evidence type="ECO:0000256" key="6">
    <source>
        <dbReference type="ARBA" id="ARBA00022989"/>
    </source>
</evidence>
<dbReference type="InterPro" id="IPR030659">
    <property type="entry name" value="SecY_CS"/>
</dbReference>
<reference evidence="12 13" key="1">
    <citation type="submission" date="2019-08" db="EMBL/GenBank/DDBJ databases">
        <title>Calorimonas adulescens gen. nov., sp. nov., an anaerobic thermophilic bacterium from Sakhalin hot spring.</title>
        <authorList>
            <person name="Khomyakova M.A."/>
            <person name="Merkel A.Y."/>
            <person name="Novikov A."/>
            <person name="Bonch-Osmolovskaya E.A."/>
            <person name="Slobodkin A.I."/>
        </authorList>
    </citation>
    <scope>NUCLEOTIDE SEQUENCE [LARGE SCALE GENOMIC DNA]</scope>
    <source>
        <strain evidence="12 13">A05MB</strain>
    </source>
</reference>
<comment type="caution">
    <text evidence="10">Lacks conserved residue(s) required for the propagation of feature annotation.</text>
</comment>
<evidence type="ECO:0000256" key="9">
    <source>
        <dbReference type="ARBA" id="ARBA00039733"/>
    </source>
</evidence>
<gene>
    <name evidence="10 12" type="primary">secY</name>
    <name evidence="12" type="ORF">FWJ32_03825</name>
</gene>
<dbReference type="FunFam" id="1.10.3370.10:FF:000001">
    <property type="entry name" value="Preprotein translocase subunit SecY"/>
    <property type="match status" value="1"/>
</dbReference>
<dbReference type="RefSeq" id="WP_149544652.1">
    <property type="nucleotide sequence ID" value="NZ_VTPS01000004.1"/>
</dbReference>
<protein>
    <recommendedName>
        <fullName evidence="9 10">Protein translocase subunit SecY</fullName>
    </recommendedName>
</protein>
<evidence type="ECO:0000313" key="13">
    <source>
        <dbReference type="Proteomes" id="UP000322976"/>
    </source>
</evidence>
<dbReference type="InterPro" id="IPR023201">
    <property type="entry name" value="SecY_dom_sf"/>
</dbReference>
<keyword evidence="4 10" id="KW-0812">Transmembrane</keyword>
<keyword evidence="7 10" id="KW-0811">Translocation</keyword>
<evidence type="ECO:0000256" key="8">
    <source>
        <dbReference type="ARBA" id="ARBA00023136"/>
    </source>
</evidence>
<dbReference type="Pfam" id="PF00344">
    <property type="entry name" value="SecY"/>
    <property type="match status" value="1"/>
</dbReference>
<feature type="transmembrane region" description="Helical" evidence="10">
    <location>
        <begin position="301"/>
        <end position="321"/>
    </location>
</feature>
<keyword evidence="8 10" id="KW-0472">Membrane</keyword>
<keyword evidence="13" id="KW-1185">Reference proteome</keyword>
<feature type="transmembrane region" description="Helical" evidence="10">
    <location>
        <begin position="68"/>
        <end position="92"/>
    </location>
</feature>
<keyword evidence="10" id="KW-1003">Cell membrane</keyword>
<accession>A0A5D8QHH3</accession>
<feature type="transmembrane region" description="Helical" evidence="10">
    <location>
        <begin position="357"/>
        <end position="375"/>
    </location>
</feature>
<dbReference type="NCBIfam" id="TIGR00967">
    <property type="entry name" value="3a0501s007"/>
    <property type="match status" value="1"/>
</dbReference>
<feature type="transmembrane region" description="Helical" evidence="10">
    <location>
        <begin position="381"/>
        <end position="401"/>
    </location>
</feature>
<keyword evidence="5 10" id="KW-0653">Protein transport</keyword>
<comment type="caution">
    <text evidence="12">The sequence shown here is derived from an EMBL/GenBank/DDBJ whole genome shotgun (WGS) entry which is preliminary data.</text>
</comment>
<dbReference type="SUPFAM" id="SSF103491">
    <property type="entry name" value="Preprotein translocase SecY subunit"/>
    <property type="match status" value="1"/>
</dbReference>
<dbReference type="AlphaFoldDB" id="A0A5D8QHH3"/>
<dbReference type="GO" id="GO:0065002">
    <property type="term" value="P:intracellular protein transmembrane transport"/>
    <property type="evidence" value="ECO:0007669"/>
    <property type="project" value="UniProtKB-UniRule"/>
</dbReference>
<dbReference type="PANTHER" id="PTHR10906">
    <property type="entry name" value="SECY/SEC61-ALPHA FAMILY MEMBER"/>
    <property type="match status" value="1"/>
</dbReference>
<evidence type="ECO:0000256" key="10">
    <source>
        <dbReference type="HAMAP-Rule" id="MF_01465"/>
    </source>
</evidence>
<evidence type="ECO:0000256" key="11">
    <source>
        <dbReference type="RuleBase" id="RU004349"/>
    </source>
</evidence>
<dbReference type="PIRSF" id="PIRSF004557">
    <property type="entry name" value="SecY"/>
    <property type="match status" value="1"/>
</dbReference>
<evidence type="ECO:0000256" key="4">
    <source>
        <dbReference type="ARBA" id="ARBA00022692"/>
    </source>
</evidence>
<evidence type="ECO:0000256" key="5">
    <source>
        <dbReference type="ARBA" id="ARBA00022927"/>
    </source>
</evidence>
<sequence length="418" mass="46027">MFSTLFNAWHVKDIRHRILFTLGMILVFRAGSHIPVPGIDTNIIKQMVNSGQLLGFFDVLSGGSFSNFTVFALSITPYVTASIIVQLLTIAIPSWEQMAKAGEEGRKKLAQYTRYGTVVLAFIQAISMTYGLRGAVTEATTFNLLLIALTLTAGTAFLMWLGEQINEKGIGNGISMIIFAGIISRIPAMFVTTYQYVKAGTTSIIGATVYWVVTLIMVVAIVYITEGQRRIPVQYARRQVGRRMYGGQSTHLPLRVNPTGMIPIIFAVSILQFPLQIAAFFPNSGYAHFMNTWFNTGGVLYNILDAILIVFFTFFYAAVVFNPEDVAENLKKYGGFIPGIRPGKPTSDYITKIMNRLVMVGGVFLALVAVIPVIVMKITGLNLYFSGAAILIAVGVAMDTVKQLEAQLVMRNYQGFLK</sequence>
<dbReference type="InterPro" id="IPR002208">
    <property type="entry name" value="SecY/SEC61-alpha"/>
</dbReference>
<dbReference type="HAMAP" id="MF_01465">
    <property type="entry name" value="SecY"/>
    <property type="match status" value="1"/>
</dbReference>
<comment type="subunit">
    <text evidence="10">Component of the Sec protein translocase complex. Heterotrimer consisting of SecY, SecE and SecG subunits. The heterotrimers can form oligomers, although 1 heterotrimer is thought to be able to translocate proteins. Interacts with the ribosome. Interacts with SecDF, and other proteins may be involved. Interacts with SecA.</text>
</comment>
<organism evidence="12 13">
    <name type="scientific">Calorimonas adulescens</name>
    <dbReference type="NCBI Taxonomy" id="2606906"/>
    <lineage>
        <taxon>Bacteria</taxon>
        <taxon>Bacillati</taxon>
        <taxon>Bacillota</taxon>
        <taxon>Clostridia</taxon>
        <taxon>Thermoanaerobacterales</taxon>
        <taxon>Thermoanaerobacteraceae</taxon>
        <taxon>Calorimonas</taxon>
    </lineage>
</organism>
<dbReference type="PRINTS" id="PR00303">
    <property type="entry name" value="SECYTRNLCASE"/>
</dbReference>
<comment type="function">
    <text evidence="10">The central subunit of the protein translocation channel SecYEG. Consists of two halves formed by TMs 1-5 and 6-10. These two domains form a lateral gate at the front which open onto the bilayer between TMs 2 and 7, and are clamped together by SecE at the back. The channel is closed by both a pore ring composed of hydrophobic SecY resides and a short helix (helix 2A) on the extracellular side of the membrane which forms a plug. The plug probably moves laterally to allow the channel to open. The ring and the pore may move independently.</text>
</comment>